<dbReference type="Proteomes" id="UP000019377">
    <property type="component" value="Unassembled WGS sequence"/>
</dbReference>
<dbReference type="AlphaFoldDB" id="V5EVF6"/>
<dbReference type="OMA" id="RHIDIET"/>
<dbReference type="GeneID" id="27419204"/>
<accession>V5EVF6</accession>
<organism evidence="1 2">
    <name type="scientific">Kalmanozyma brasiliensis (strain GHG001)</name>
    <name type="common">Yeast</name>
    <name type="synonym">Pseudozyma brasiliensis</name>
    <dbReference type="NCBI Taxonomy" id="1365824"/>
    <lineage>
        <taxon>Eukaryota</taxon>
        <taxon>Fungi</taxon>
        <taxon>Dikarya</taxon>
        <taxon>Basidiomycota</taxon>
        <taxon>Ustilaginomycotina</taxon>
        <taxon>Ustilaginomycetes</taxon>
        <taxon>Ustilaginales</taxon>
        <taxon>Ustilaginaceae</taxon>
        <taxon>Kalmanozyma</taxon>
    </lineage>
</organism>
<dbReference type="HOGENOM" id="CLU_980480_0_0_1"/>
<dbReference type="OrthoDB" id="2556218at2759"/>
<protein>
    <submittedName>
        <fullName evidence="1">Uncharacterized protein</fullName>
    </submittedName>
</protein>
<reference evidence="2" key="1">
    <citation type="journal article" date="2013" name="Genome Announc.">
        <title>Draft genome sequence of Pseudozyma brasiliensis sp. nov. strain GHG001, a high producer of endo-1,4-xylanase isolated from an insect pest of sugarcane.</title>
        <authorList>
            <person name="Oliveira J.V.D.C."/>
            <person name="dos Santos R.A.C."/>
            <person name="Borges T.A."/>
            <person name="Riano-Pachon D.M."/>
            <person name="Goldman G.H."/>
        </authorList>
    </citation>
    <scope>NUCLEOTIDE SEQUENCE [LARGE SCALE GENOMIC DNA]</scope>
    <source>
        <strain evidence="2">GHG001</strain>
    </source>
</reference>
<name>V5EVF6_KALBG</name>
<dbReference type="STRING" id="1365824.V5EVF6"/>
<evidence type="ECO:0000313" key="1">
    <source>
        <dbReference type="EMBL" id="EST07223.1"/>
    </source>
</evidence>
<sequence>MTGLGETMAHSEGTVIQYDDPHPAGRDRRGVLIRSLGNAPAVGWKQLMSMFHTVWFALNPNVIRYRMSPALKPQQWKYVQVQLETAFCAAFPGKKLPRVHLFENQQGYRHIDIETPYDNVHADDIVQAALEQGWKVGKIPIGLPLCVGLPTSDLLFPVKLDNIPLNHVDEFITSLPSFFAQFNDASISLRIVDVWQMEGSVSMKASDEPIWLYAQSLVVLVEFTAPLPGSGRFYDLVHYWPAWVLWRNKVNVHLFFPGKFESANSASGRRSSLTSVICLPNAHD</sequence>
<dbReference type="RefSeq" id="XP_016292212.1">
    <property type="nucleotide sequence ID" value="XM_016436566.1"/>
</dbReference>
<dbReference type="EMBL" id="KI545864">
    <property type="protein sequence ID" value="EST07223.1"/>
    <property type="molecule type" value="Genomic_DNA"/>
</dbReference>
<dbReference type="eggNOG" id="ENOG502R2WZ">
    <property type="taxonomic scope" value="Eukaryota"/>
</dbReference>
<keyword evidence="2" id="KW-1185">Reference proteome</keyword>
<evidence type="ECO:0000313" key="2">
    <source>
        <dbReference type="Proteomes" id="UP000019377"/>
    </source>
</evidence>
<gene>
    <name evidence="1" type="ORF">PSEUBRA_SCAF21g03522</name>
</gene>
<proteinExistence type="predicted"/>